<keyword evidence="1" id="KW-0472">Membrane</keyword>
<comment type="caution">
    <text evidence="4">The sequence shown here is derived from an EMBL/GenBank/DDBJ whole genome shotgun (WGS) entry which is preliminary data.</text>
</comment>
<evidence type="ECO:0000313" key="5">
    <source>
        <dbReference type="Proteomes" id="UP001597425"/>
    </source>
</evidence>
<keyword evidence="3" id="KW-0732">Signal</keyword>
<dbReference type="PROSITE" id="PS51257">
    <property type="entry name" value="PROKAR_LIPOPROTEIN"/>
    <property type="match status" value="1"/>
</dbReference>
<dbReference type="PANTHER" id="PTHR38038">
    <property type="entry name" value="PENICILLIN-BINDING PROTEIN ACTIVATOR LPOA"/>
    <property type="match status" value="1"/>
</dbReference>
<dbReference type="PANTHER" id="PTHR38038:SF1">
    <property type="entry name" value="PENICILLIN-BINDING PROTEIN ACTIVATOR LPOA"/>
    <property type="match status" value="1"/>
</dbReference>
<dbReference type="Gene3D" id="3.40.50.2300">
    <property type="match status" value="2"/>
</dbReference>
<dbReference type="Pfam" id="PF04348">
    <property type="entry name" value="LppC"/>
    <property type="match status" value="1"/>
</dbReference>
<evidence type="ECO:0000313" key="4">
    <source>
        <dbReference type="EMBL" id="MFD2309245.1"/>
    </source>
</evidence>
<sequence>MSALSRRATPIVTRVAAGALALALAACQTQSPQPDLQMPVETGSETASRSDAVRLLRSAETLPSPMRDEQRLQAAAILYELGDNATAREAAIQVEPEHLDDVQYARYAQVYGNLLAAEDEFFRALDLATAPRLDATWPRLPADTALPLRDLRADLWGLLGDLDSAIAERRQIADMAESEEDIAANNDDFWQLLTQLPSSELHLRADESVDTRMRGWYQLALLGRDTQTDISSQLTALSRWRQQWPHHSAASHPPQALRLLEQLAAQRPDRIALLLPLSGPLGSAGRAIRDGFMAAYYTALDAGAPAPAVQVYDTGTDQPFEEVYQSAVDTGAQAIVGPLDKRKVANLLATEKLPVPTLALNYAPDSGDDSARLTDDLVQFGLAIEDEARQVARHAYRQGHRQAMVLATDAGWGQRGAKAFREEWERQGGSVSIIRTFYDNSNFSKMVSDALLIEDSKSREAALRRKLAAPLEFTPRRRGDVDMIVTLAQPDQARQINPMLTFFYAGDLPIYATSQVFEGDINRTRDRDMNGIHFTALPWLFEKDNHTKKNIEQQASPAPAFARLYALGADAFRLYPRLPMLRQFPQQQVHGLTGALSLDAGGRIVREQIWARIDEGSPVPVTTAEPRSPEESGELELTGNRETL</sequence>
<dbReference type="Gene3D" id="1.25.40.650">
    <property type="match status" value="1"/>
</dbReference>
<dbReference type="EMBL" id="JBHUJD010000002">
    <property type="protein sequence ID" value="MFD2309245.1"/>
    <property type="molecule type" value="Genomic_DNA"/>
</dbReference>
<dbReference type="InterPro" id="IPR028082">
    <property type="entry name" value="Peripla_BP_I"/>
</dbReference>
<name>A0ABW5EA36_9GAMM</name>
<feature type="region of interest" description="Disordered" evidence="2">
    <location>
        <begin position="616"/>
        <end position="644"/>
    </location>
</feature>
<dbReference type="SUPFAM" id="SSF53822">
    <property type="entry name" value="Periplasmic binding protein-like I"/>
    <property type="match status" value="1"/>
</dbReference>
<dbReference type="Proteomes" id="UP001597425">
    <property type="component" value="Unassembled WGS sequence"/>
</dbReference>
<feature type="chain" id="PRO_5045340170" evidence="3">
    <location>
        <begin position="26"/>
        <end position="644"/>
    </location>
</feature>
<evidence type="ECO:0000256" key="1">
    <source>
        <dbReference type="ARBA" id="ARBA00023136"/>
    </source>
</evidence>
<evidence type="ECO:0000256" key="2">
    <source>
        <dbReference type="SAM" id="MobiDB-lite"/>
    </source>
</evidence>
<dbReference type="CDD" id="cd06339">
    <property type="entry name" value="PBP1_YraM_LppC_lipoprotein-like"/>
    <property type="match status" value="1"/>
</dbReference>
<accession>A0ABW5EA36</accession>
<dbReference type="InterPro" id="IPR007443">
    <property type="entry name" value="LpoA"/>
</dbReference>
<evidence type="ECO:0000256" key="3">
    <source>
        <dbReference type="SAM" id="SignalP"/>
    </source>
</evidence>
<keyword evidence="5" id="KW-1185">Reference proteome</keyword>
<dbReference type="RefSeq" id="WP_265720590.1">
    <property type="nucleotide sequence ID" value="NZ_JAPIVK010000004.1"/>
</dbReference>
<gene>
    <name evidence="4" type="ORF">ACFSKX_02355</name>
</gene>
<reference evidence="5" key="1">
    <citation type="journal article" date="2019" name="Int. J. Syst. Evol. Microbiol.">
        <title>The Global Catalogue of Microorganisms (GCM) 10K type strain sequencing project: providing services to taxonomists for standard genome sequencing and annotation.</title>
        <authorList>
            <consortium name="The Broad Institute Genomics Platform"/>
            <consortium name="The Broad Institute Genome Sequencing Center for Infectious Disease"/>
            <person name="Wu L."/>
            <person name="Ma J."/>
        </authorList>
    </citation>
    <scope>NUCLEOTIDE SEQUENCE [LARGE SCALE GENOMIC DNA]</scope>
    <source>
        <strain evidence="5">KCTC 12848</strain>
    </source>
</reference>
<protein>
    <submittedName>
        <fullName evidence="4">Penicillin-binding protein activator</fullName>
    </submittedName>
</protein>
<proteinExistence type="predicted"/>
<feature type="signal peptide" evidence="3">
    <location>
        <begin position="1"/>
        <end position="25"/>
    </location>
</feature>
<organism evidence="4 5">
    <name type="scientific">Microbulbifer halophilus</name>
    <dbReference type="NCBI Taxonomy" id="453963"/>
    <lineage>
        <taxon>Bacteria</taxon>
        <taxon>Pseudomonadati</taxon>
        <taxon>Pseudomonadota</taxon>
        <taxon>Gammaproteobacteria</taxon>
        <taxon>Cellvibrionales</taxon>
        <taxon>Microbulbiferaceae</taxon>
        <taxon>Microbulbifer</taxon>
    </lineage>
</organism>